<feature type="signal peptide" evidence="1">
    <location>
        <begin position="1"/>
        <end position="21"/>
    </location>
</feature>
<evidence type="ECO:0000313" key="3">
    <source>
        <dbReference type="Proteomes" id="UP001358586"/>
    </source>
</evidence>
<protein>
    <submittedName>
        <fullName evidence="2">Uncharacterized protein</fullName>
    </submittedName>
</protein>
<accession>A0ABR0R4X6</accession>
<dbReference type="Proteomes" id="UP001358586">
    <property type="component" value="Chromosome 1"/>
</dbReference>
<evidence type="ECO:0000256" key="1">
    <source>
        <dbReference type="SAM" id="SignalP"/>
    </source>
</evidence>
<feature type="chain" id="PRO_5047010335" evidence="1">
    <location>
        <begin position="22"/>
        <end position="149"/>
    </location>
</feature>
<gene>
    <name evidence="2" type="ORF">PVK06_002490</name>
</gene>
<dbReference type="EMBL" id="JARKNE010000001">
    <property type="protein sequence ID" value="KAK5846214.1"/>
    <property type="molecule type" value="Genomic_DNA"/>
</dbReference>
<reference evidence="2 3" key="1">
    <citation type="submission" date="2023-03" db="EMBL/GenBank/DDBJ databases">
        <title>WGS of Gossypium arboreum.</title>
        <authorList>
            <person name="Yu D."/>
        </authorList>
    </citation>
    <scope>NUCLEOTIDE SEQUENCE [LARGE SCALE GENOMIC DNA]</scope>
    <source>
        <tissue evidence="2">Leaf</tissue>
    </source>
</reference>
<proteinExistence type="predicted"/>
<keyword evidence="3" id="KW-1185">Reference proteome</keyword>
<sequence length="149" mass="16630">MATRVCCPSIWAYALLQVAFCKVFKDVGINPGYTMTNTCEKSKVVVPASKKRKTPGATSSSYASFNTRIPFLRFPQASDVTHNEPDTITFRLSGTMHHISIPEFGAALELNTDEFMSVESFLTLYRHIHYSCSLCWVDLTLSTTPYDAS</sequence>
<organism evidence="2 3">
    <name type="scientific">Gossypium arboreum</name>
    <name type="common">Tree cotton</name>
    <name type="synonym">Gossypium nanking</name>
    <dbReference type="NCBI Taxonomy" id="29729"/>
    <lineage>
        <taxon>Eukaryota</taxon>
        <taxon>Viridiplantae</taxon>
        <taxon>Streptophyta</taxon>
        <taxon>Embryophyta</taxon>
        <taxon>Tracheophyta</taxon>
        <taxon>Spermatophyta</taxon>
        <taxon>Magnoliopsida</taxon>
        <taxon>eudicotyledons</taxon>
        <taxon>Gunneridae</taxon>
        <taxon>Pentapetalae</taxon>
        <taxon>rosids</taxon>
        <taxon>malvids</taxon>
        <taxon>Malvales</taxon>
        <taxon>Malvaceae</taxon>
        <taxon>Malvoideae</taxon>
        <taxon>Gossypium</taxon>
    </lineage>
</organism>
<keyword evidence="1" id="KW-0732">Signal</keyword>
<comment type="caution">
    <text evidence="2">The sequence shown here is derived from an EMBL/GenBank/DDBJ whole genome shotgun (WGS) entry which is preliminary data.</text>
</comment>
<evidence type="ECO:0000313" key="2">
    <source>
        <dbReference type="EMBL" id="KAK5846214.1"/>
    </source>
</evidence>
<name>A0ABR0R4X6_GOSAR</name>